<dbReference type="AlphaFoldDB" id="A0A8J6E955"/>
<dbReference type="GO" id="GO:0005813">
    <property type="term" value="C:centrosome"/>
    <property type="evidence" value="ECO:0007669"/>
    <property type="project" value="InterPro"/>
</dbReference>
<evidence type="ECO:0000259" key="2">
    <source>
        <dbReference type="Pfam" id="PF19016"/>
    </source>
</evidence>
<keyword evidence="4" id="KW-1185">Reference proteome</keyword>
<organism evidence="3 4">
    <name type="scientific">Carpediemonas membranifera</name>
    <dbReference type="NCBI Taxonomy" id="201153"/>
    <lineage>
        <taxon>Eukaryota</taxon>
        <taxon>Metamonada</taxon>
        <taxon>Carpediemonas-like organisms</taxon>
        <taxon>Carpediemonas</taxon>
    </lineage>
</organism>
<dbReference type="PANTHER" id="PTHR22545:SF0">
    <property type="entry name" value="CENTROSOMAL PROTEIN OF 95 KDA"/>
    <property type="match status" value="1"/>
</dbReference>
<evidence type="ECO:0000313" key="4">
    <source>
        <dbReference type="Proteomes" id="UP000717585"/>
    </source>
</evidence>
<dbReference type="InterPro" id="IPR026619">
    <property type="entry name" value="CEP95"/>
</dbReference>
<feature type="region of interest" description="Disordered" evidence="1">
    <location>
        <begin position="145"/>
        <end position="241"/>
    </location>
</feature>
<dbReference type="GO" id="GO:0000922">
    <property type="term" value="C:spindle pole"/>
    <property type="evidence" value="ECO:0007669"/>
    <property type="project" value="InterPro"/>
</dbReference>
<accession>A0A8J6E955</accession>
<feature type="domain" description="DUF5745" evidence="2">
    <location>
        <begin position="44"/>
        <end position="103"/>
    </location>
</feature>
<dbReference type="OrthoDB" id="545730at2759"/>
<name>A0A8J6E955_9EUKA</name>
<evidence type="ECO:0000256" key="1">
    <source>
        <dbReference type="SAM" id="MobiDB-lite"/>
    </source>
</evidence>
<evidence type="ECO:0000313" key="3">
    <source>
        <dbReference type="EMBL" id="KAG9392830.1"/>
    </source>
</evidence>
<dbReference type="Pfam" id="PF19016">
    <property type="entry name" value="DUF5745"/>
    <property type="match status" value="1"/>
</dbReference>
<reference evidence="3" key="1">
    <citation type="submission" date="2021-05" db="EMBL/GenBank/DDBJ databases">
        <title>A free-living protist that lacks canonical eukaryotic 1 DNA replication and segregation systems.</title>
        <authorList>
            <person name="Salas-Leiva D.E."/>
            <person name="Tromer E.C."/>
            <person name="Curtis B.A."/>
            <person name="Jerlstrom-Hultqvist J."/>
            <person name="Kolisko M."/>
            <person name="Yi Z."/>
            <person name="Salas-Leiva J.S."/>
            <person name="Gallot-Lavallee L."/>
            <person name="Kops G.J.P.L."/>
            <person name="Archibald J.M."/>
            <person name="Simpson A.G.B."/>
            <person name="Roger A.J."/>
        </authorList>
    </citation>
    <scope>NUCLEOTIDE SEQUENCE</scope>
    <source>
        <strain evidence="3">BICM</strain>
    </source>
</reference>
<dbReference type="InterPro" id="IPR044039">
    <property type="entry name" value="DUF5745"/>
</dbReference>
<gene>
    <name evidence="3" type="ORF">J8273_5763</name>
</gene>
<comment type="caution">
    <text evidence="3">The sequence shown here is derived from an EMBL/GenBank/DDBJ whole genome shotgun (WGS) entry which is preliminary data.</text>
</comment>
<sequence>MDPLVKALNKLIDVAGIDYSVQAIDEVSESIFVVLTELLHGDTLPEIIRDVTTDADHLHNAAALIDFLGTDIFQTELSHLNPRRLVDRDYVTVYWLTEIMYELYRLVQAGSSEEVLPEFSTFFPDGPPRAVETSTANTAVESPVEVADESPMARAATSVDFTRRTPPSRGGVDFTVSPAVDQGARGKPTRSASSTPSRIQPRKARTAQSGTRARRVTNRIPTTGPRKPYTMPSVQDETRTDSVRDPVLTLPAGASARHANASMTKLRQEVVQMKRATALKQEQASKMVFRELYASALAMERDRLKEEGQLKRELVARQKTLRKEMEDAIDHQYSAQISLLKEEIAQMRDEQRQGRASVTRAMRTIQAESARRYRNEVDSLLGELRRLHEVEQNTARFQPDHLARYVMRTIREGTVGKGGPLM</sequence>
<protein>
    <recommendedName>
        <fullName evidence="2">DUF5745 domain-containing protein</fullName>
    </recommendedName>
</protein>
<dbReference type="Proteomes" id="UP000717585">
    <property type="component" value="Unassembled WGS sequence"/>
</dbReference>
<proteinExistence type="predicted"/>
<dbReference type="PANTHER" id="PTHR22545">
    <property type="entry name" value="CENTROSOMAL PROTEIN OF 95 KDA"/>
    <property type="match status" value="1"/>
</dbReference>
<dbReference type="EMBL" id="JAHDYR010000031">
    <property type="protein sequence ID" value="KAG9392830.1"/>
    <property type="molecule type" value="Genomic_DNA"/>
</dbReference>